<keyword evidence="2" id="KW-1185">Reference proteome</keyword>
<proteinExistence type="predicted"/>
<protein>
    <submittedName>
        <fullName evidence="1">Uncharacterized protein</fullName>
    </submittedName>
</protein>
<accession>A0A8S1YKB3</accession>
<comment type="caution">
    <text evidence="1">The sequence shown here is derived from an EMBL/GenBank/DDBJ whole genome shotgun (WGS) entry which is preliminary data.</text>
</comment>
<name>A0A8S1YKB3_PAROT</name>
<evidence type="ECO:0000313" key="1">
    <source>
        <dbReference type="EMBL" id="CAD8214755.1"/>
    </source>
</evidence>
<organism evidence="1 2">
    <name type="scientific">Paramecium octaurelia</name>
    <dbReference type="NCBI Taxonomy" id="43137"/>
    <lineage>
        <taxon>Eukaryota</taxon>
        <taxon>Sar</taxon>
        <taxon>Alveolata</taxon>
        <taxon>Ciliophora</taxon>
        <taxon>Intramacronucleata</taxon>
        <taxon>Oligohymenophorea</taxon>
        <taxon>Peniculida</taxon>
        <taxon>Parameciidae</taxon>
        <taxon>Paramecium</taxon>
    </lineage>
</organism>
<dbReference type="AlphaFoldDB" id="A0A8S1YKB3"/>
<reference evidence="1" key="1">
    <citation type="submission" date="2021-01" db="EMBL/GenBank/DDBJ databases">
        <authorList>
            <consortium name="Genoscope - CEA"/>
            <person name="William W."/>
        </authorList>
    </citation>
    <scope>NUCLEOTIDE SEQUENCE</scope>
</reference>
<sequence>MKMLHNWDIKSFQEQMDPLKNQMIPTSLINLQAKITNLNQIILLLIVLQNQTNNSFSYSIQPRGGGSHNSFFLIVQQISTTYSPLQFQKLSIKQFEFFPQKEAKIIISYQQGDYIFQILEYILYLLIRNLIKFKY</sequence>
<gene>
    <name evidence="1" type="ORF">POCTA_138.1.T1880025</name>
</gene>
<dbReference type="Proteomes" id="UP000683925">
    <property type="component" value="Unassembled WGS sequence"/>
</dbReference>
<dbReference type="EMBL" id="CAJJDP010000192">
    <property type="protein sequence ID" value="CAD8214755.1"/>
    <property type="molecule type" value="Genomic_DNA"/>
</dbReference>
<evidence type="ECO:0000313" key="2">
    <source>
        <dbReference type="Proteomes" id="UP000683925"/>
    </source>
</evidence>